<name>A0A9P7XR35_9FUNG</name>
<organism evidence="5 6">
    <name type="scientific">Linnemannia hyalina</name>
    <dbReference type="NCBI Taxonomy" id="64524"/>
    <lineage>
        <taxon>Eukaryota</taxon>
        <taxon>Fungi</taxon>
        <taxon>Fungi incertae sedis</taxon>
        <taxon>Mucoromycota</taxon>
        <taxon>Mortierellomycotina</taxon>
        <taxon>Mortierellomycetes</taxon>
        <taxon>Mortierellales</taxon>
        <taxon>Mortierellaceae</taxon>
        <taxon>Linnemannia</taxon>
    </lineage>
</organism>
<dbReference type="PROSITE" id="PS50827">
    <property type="entry name" value="DDT"/>
    <property type="match status" value="1"/>
</dbReference>
<feature type="compositionally biased region" description="Acidic residues" evidence="3">
    <location>
        <begin position="1069"/>
        <end position="1079"/>
    </location>
</feature>
<feature type="compositionally biased region" description="Basic and acidic residues" evidence="3">
    <location>
        <begin position="861"/>
        <end position="871"/>
    </location>
</feature>
<dbReference type="GO" id="GO:0000781">
    <property type="term" value="C:chromosome, telomeric region"/>
    <property type="evidence" value="ECO:0007669"/>
    <property type="project" value="GOC"/>
</dbReference>
<feature type="domain" description="DDT" evidence="4">
    <location>
        <begin position="268"/>
        <end position="333"/>
    </location>
</feature>
<feature type="compositionally biased region" description="Basic and acidic residues" evidence="3">
    <location>
        <begin position="97"/>
        <end position="138"/>
    </location>
</feature>
<dbReference type="GO" id="GO:0005634">
    <property type="term" value="C:nucleus"/>
    <property type="evidence" value="ECO:0007669"/>
    <property type="project" value="UniProtKB-SubCell"/>
</dbReference>
<feature type="region of interest" description="Disordered" evidence="3">
    <location>
        <begin position="1"/>
        <end position="188"/>
    </location>
</feature>
<feature type="compositionally biased region" description="Basic and acidic residues" evidence="3">
    <location>
        <begin position="8"/>
        <end position="22"/>
    </location>
</feature>
<evidence type="ECO:0000256" key="3">
    <source>
        <dbReference type="SAM" id="MobiDB-lite"/>
    </source>
</evidence>
<sequence>MGSYGLDYGRRGDERMDVDRAPYPHPHPQSAHPPRYQRHPPQGHFPAASPIDATTPGPHPPPPQGWTFSEIPLKRKGRKPKAAKSDEDEDTTGANAAKEKKTKIPKEPKPPKEPKEKKIKEPKPPKEPKQKKPKKNDNGDGGANSGAKPERSILSFFDRSKAESIAKTSGDTISEDHRGESSMTVSSPSKLGFKQSCLSFDVLDPSKAGNYVNMAVSVDDRRVGGFMKELPKLTGRAPYEDLMSGLLLRSSKLPTLNKLDLHHPELDMDMLADVKMVHEFLNTFGTPLGLTKDSGEWIKFDLLLSMIRSPRIDSRLVDLSCKMVMAAYEEDESPEITQFNFPYFLAAGPEAVVARKERKDIKKNKWALTTASKKRIPPMNRLGAIEYSVYTVADRIEALVKALHDITSSPRFHRFMRDEVEENITSLKRHKRKRTEARKEIETLAHDLEREMKAIEHEAAELEKQRQEILNSEREGGPVEEENEGGRTLSRQQRLAQAKDARNKANDLLNQQKALAQDLKAKESLWETKKEELDNIVLDDTEIQKDHNVPLTQLRGGNPVNGDENLRVVCLGSDRWGRKYWFWKEFGGVIIEDREQVGPDLSNASTSTSTPTETATPATTASEGQDAGATADDAETKHDTTVEDTSLHDVTQLMKTMAEPDLAGEKFRSTKDAMSIDNLLTGNHTPEVTSPSTFGQTISESLKALPEKDILDYGPIQTWSLISTSKELASLTRALNGKGLRERVLKASLMTMRKQIEASFDLIKTWAGREYAGKKEQLVSILGAVGQPLSEQDFQLLLKKRGRKSRQELADIAATQHEHDLATAGDEDKVMEVDGGVGSADESSHMDVDMAEDHSDEDDHETTGDEHKEQDDKEEAEDAAKNGFLTLVASSDSSLTSTEYFENVVRIAEEKVRELSGAICDGDKDAILNAVREFQSTMDGGQDNQVLATVKVLEDCLEAMDEPEFAEEDMQGGEGQEEGEKTDSPELKEGAKDASMEQDEPKASPTTTTTTAEKETPLFSISVPVNAGLLNWLKNHHVDTMLKDVKTFGALHAWVDACTRLVANVVYDADENDEDEEDLDGRREKDHDADDGEDHDHEDDDEGEEEEEEQDHDDDEGEDAGDDKGEDDGRQDEEDDGDNHDRRSRQRKPRQQAASAVVGGRTLRSRGKVSYAYTVVEDEEEKEDEDENEEEEEEEEEEEDEDEAPLRRSKRIRH</sequence>
<proteinExistence type="predicted"/>
<dbReference type="Pfam" id="PF15613">
    <property type="entry name" value="WSD"/>
    <property type="match status" value="1"/>
</dbReference>
<dbReference type="OrthoDB" id="2419791at2759"/>
<dbReference type="PANTHER" id="PTHR32075">
    <property type="entry name" value="ISWI CHROMATIN-REMODELING COMPLEX SUBUNIT YPL216W-RELATED"/>
    <property type="match status" value="1"/>
</dbReference>
<feature type="region of interest" description="Disordered" evidence="3">
    <location>
        <begin position="465"/>
        <end position="501"/>
    </location>
</feature>
<accession>A0A9P7XR35</accession>
<dbReference type="InterPro" id="IPR018501">
    <property type="entry name" value="DDT_dom"/>
</dbReference>
<keyword evidence="2" id="KW-0539">Nucleus</keyword>
<evidence type="ECO:0000256" key="1">
    <source>
        <dbReference type="ARBA" id="ARBA00004123"/>
    </source>
</evidence>
<feature type="compositionally biased region" description="Acidic residues" evidence="3">
    <location>
        <begin position="966"/>
        <end position="977"/>
    </location>
</feature>
<protein>
    <recommendedName>
        <fullName evidence="4">DDT domain-containing protein</fullName>
    </recommendedName>
</protein>
<feature type="compositionally biased region" description="Basic and acidic residues" evidence="3">
    <location>
        <begin position="842"/>
        <end position="853"/>
    </location>
</feature>
<keyword evidence="6" id="KW-1185">Reference proteome</keyword>
<feature type="region of interest" description="Disordered" evidence="3">
    <location>
        <begin position="1069"/>
        <end position="1214"/>
    </location>
</feature>
<feature type="region of interest" description="Disordered" evidence="3">
    <location>
        <begin position="816"/>
        <end position="878"/>
    </location>
</feature>
<feature type="compositionally biased region" description="Low complexity" evidence="3">
    <location>
        <begin position="604"/>
        <end position="623"/>
    </location>
</feature>
<dbReference type="PANTHER" id="PTHR32075:SF6">
    <property type="entry name" value="ISWI CHROMATIN-REMODELING COMPLEX SUBUNIT YPL216W-RELATED"/>
    <property type="match status" value="1"/>
</dbReference>
<feature type="compositionally biased region" description="Acidic residues" evidence="3">
    <location>
        <begin position="1176"/>
        <end position="1203"/>
    </location>
</feature>
<feature type="compositionally biased region" description="Acidic residues" evidence="3">
    <location>
        <begin position="1089"/>
        <end position="1138"/>
    </location>
</feature>
<evidence type="ECO:0000259" key="4">
    <source>
        <dbReference type="PROSITE" id="PS50827"/>
    </source>
</evidence>
<gene>
    <name evidence="5" type="ORF">KI688_001903</name>
</gene>
<feature type="region of interest" description="Disordered" evidence="3">
    <location>
        <begin position="966"/>
        <end position="1015"/>
    </location>
</feature>
<dbReference type="InterPro" id="IPR028941">
    <property type="entry name" value="WHIM2_dom"/>
</dbReference>
<dbReference type="AlphaFoldDB" id="A0A9P7XR35"/>
<evidence type="ECO:0000256" key="2">
    <source>
        <dbReference type="ARBA" id="ARBA00023242"/>
    </source>
</evidence>
<feature type="compositionally biased region" description="Basic and acidic residues" evidence="3">
    <location>
        <begin position="978"/>
        <end position="1002"/>
    </location>
</feature>
<feature type="compositionally biased region" description="Basic and acidic residues" evidence="3">
    <location>
        <begin position="816"/>
        <end position="832"/>
    </location>
</feature>
<reference evidence="5" key="1">
    <citation type="submission" date="2021-06" db="EMBL/GenBank/DDBJ databases">
        <title>Genome Sequence of Mortierella hyaline Strain SCG-10, a Cold-Adapted, Nitrate-Reducing Fungus Isolated from Soil in Minnesota, USA.</title>
        <authorList>
            <person name="Aldossari N."/>
        </authorList>
    </citation>
    <scope>NUCLEOTIDE SEQUENCE</scope>
    <source>
        <strain evidence="5">SCG-10</strain>
    </source>
</reference>
<feature type="region of interest" description="Disordered" evidence="3">
    <location>
        <begin position="600"/>
        <end position="640"/>
    </location>
</feature>
<feature type="compositionally biased region" description="Basic and acidic residues" evidence="3">
    <location>
        <begin position="465"/>
        <end position="477"/>
    </location>
</feature>
<evidence type="ECO:0000313" key="5">
    <source>
        <dbReference type="EMBL" id="KAG9065614.1"/>
    </source>
</evidence>
<evidence type="ECO:0000313" key="6">
    <source>
        <dbReference type="Proteomes" id="UP000707451"/>
    </source>
</evidence>
<dbReference type="Proteomes" id="UP000707451">
    <property type="component" value="Unassembled WGS sequence"/>
</dbReference>
<dbReference type="GO" id="GO:0031509">
    <property type="term" value="P:subtelomeric heterochromatin formation"/>
    <property type="evidence" value="ECO:0007669"/>
    <property type="project" value="TreeGrafter"/>
</dbReference>
<comment type="subcellular location">
    <subcellularLocation>
        <location evidence="1">Nucleus</location>
    </subcellularLocation>
</comment>
<comment type="caution">
    <text evidence="5">The sequence shown here is derived from an EMBL/GenBank/DDBJ whole genome shotgun (WGS) entry which is preliminary data.</text>
</comment>
<dbReference type="EMBL" id="JAHRHY010000011">
    <property type="protein sequence ID" value="KAG9065614.1"/>
    <property type="molecule type" value="Genomic_DNA"/>
</dbReference>